<dbReference type="RefSeq" id="WP_256653543.1">
    <property type="nucleotide sequence ID" value="NZ_JANIAA010000027.1"/>
</dbReference>
<dbReference type="EMBL" id="JANIAA010000027">
    <property type="protein sequence ID" value="MCQ8192684.1"/>
    <property type="molecule type" value="Genomic_DNA"/>
</dbReference>
<evidence type="ECO:0000259" key="2">
    <source>
        <dbReference type="Pfam" id="PF07364"/>
    </source>
</evidence>
<protein>
    <submittedName>
        <fullName evidence="3">M81 family metallopeptidase</fullName>
    </submittedName>
</protein>
<name>A0ABT1V5L6_9ACTN</name>
<proteinExistence type="predicted"/>
<sequence>MNPTMRVLISEFRQETNSFNPALSGMETWSQNGIYEGQAVRDRFAGTQCAVGGMIDAVDEHARELGHHEVTFAVVMAAQSGGITEQTVMDHYLQRLIPAIEAAGPLDVVLLSFHGALQTTDYDDPEAEIARQVRELVGENCVISVSTDLHAFISRELIASVDYVSGYQTYPHIDHYGTGHRAAHLGLKAAAGQARPTMAWVPVPMIVSAASYNTLDGPFADLVQHAHHLVESGELIDWSIYQMQPWLDVPGGHSAVLAVADEAGQAAAQAKDLARRLYSLRHAFTTHLLSIDEAIDTAEKSTSGKPVIVVDAADSCNAGAAGDSMAVAARLLERGSSLRAATVVNDGAAARRAHELGVGATAEFTLGASRDQRAVQLRATGYVRSVHDGEFVQEGPANRGMVNKIGPTAVLRFGNLDVLVCDWMIGNGDPQLYRAFGIEPTLYDLVVVKAHTSFRAAYTPFAGEILETDTPGAAATELRRLPFERIPKSLFPWSDVESPEFPVAFSRSTPGSV</sequence>
<dbReference type="Proteomes" id="UP001204746">
    <property type="component" value="Unassembled WGS sequence"/>
</dbReference>
<dbReference type="InterPro" id="IPR015995">
    <property type="entry name" value="MlrC_N"/>
</dbReference>
<gene>
    <name evidence="3" type="ORF">NP777_31370</name>
</gene>
<comment type="caution">
    <text evidence="3">The sequence shown here is derived from an EMBL/GenBank/DDBJ whole genome shotgun (WGS) entry which is preliminary data.</text>
</comment>
<reference evidence="3 4" key="1">
    <citation type="submission" date="2022-07" db="EMBL/GenBank/DDBJ databases">
        <authorList>
            <person name="Phongsopitanun W."/>
            <person name="Tanasupawat S."/>
        </authorList>
    </citation>
    <scope>NUCLEOTIDE SEQUENCE [LARGE SCALE GENOMIC DNA]</scope>
    <source>
        <strain evidence="3 4">RCU-064</strain>
    </source>
</reference>
<dbReference type="Pfam" id="PF07171">
    <property type="entry name" value="MlrC_C"/>
    <property type="match status" value="1"/>
</dbReference>
<evidence type="ECO:0000259" key="1">
    <source>
        <dbReference type="Pfam" id="PF07171"/>
    </source>
</evidence>
<keyword evidence="4" id="KW-1185">Reference proteome</keyword>
<organism evidence="3 4">
    <name type="scientific">Streptomyces rugosispiralis</name>
    <dbReference type="NCBI Taxonomy" id="2967341"/>
    <lineage>
        <taxon>Bacteria</taxon>
        <taxon>Bacillati</taxon>
        <taxon>Actinomycetota</taxon>
        <taxon>Actinomycetes</taxon>
        <taxon>Kitasatosporales</taxon>
        <taxon>Streptomycetaceae</taxon>
        <taxon>Streptomyces</taxon>
    </lineage>
</organism>
<dbReference type="InterPro" id="IPR010799">
    <property type="entry name" value="MlrC_C"/>
</dbReference>
<evidence type="ECO:0000313" key="4">
    <source>
        <dbReference type="Proteomes" id="UP001204746"/>
    </source>
</evidence>
<accession>A0ABT1V5L6</accession>
<feature type="domain" description="Microcystin LR degradation protein MlrC N-terminal" evidence="2">
    <location>
        <begin position="6"/>
        <end position="298"/>
    </location>
</feature>
<feature type="domain" description="Microcystin LR degradation protein MlrC C-terminal" evidence="1">
    <location>
        <begin position="309"/>
        <end position="485"/>
    </location>
</feature>
<evidence type="ECO:0000313" key="3">
    <source>
        <dbReference type="EMBL" id="MCQ8192684.1"/>
    </source>
</evidence>
<dbReference type="Pfam" id="PF07364">
    <property type="entry name" value="DUF1485"/>
    <property type="match status" value="1"/>
</dbReference>